<sequence>MLTALVLGPAEAGGGGAPTPPPFVLTFRLDESAWTGEQRRPWTVPGTTVQAHVSGKGDDQSSGTPVGVAVAVKNSLVQLTLPARLDERLLTPLPDLPLFAARCGTDTYSLSDPQARVARADLVATYRKEGEIRSVELTHWLEERTSGSTSIAEYSESAVSVLIYADRPVTLKYRDACESSREQPEFWYTSSSQYNLDLHLRRGWNMVEVNVYASSARDYDRKILTIRDSSLKGYWTP</sequence>
<dbReference type="Proteomes" id="UP000644548">
    <property type="component" value="Unassembled WGS sequence"/>
</dbReference>
<dbReference type="EMBL" id="BMQN01000012">
    <property type="protein sequence ID" value="GGS03928.1"/>
    <property type="molecule type" value="Genomic_DNA"/>
</dbReference>
<protein>
    <submittedName>
        <fullName evidence="1">Uncharacterized protein</fullName>
    </submittedName>
</protein>
<organism evidence="1 2">
    <name type="scientific">Deinococcus sedimenti</name>
    <dbReference type="NCBI Taxonomy" id="1867090"/>
    <lineage>
        <taxon>Bacteria</taxon>
        <taxon>Thermotogati</taxon>
        <taxon>Deinococcota</taxon>
        <taxon>Deinococci</taxon>
        <taxon>Deinococcales</taxon>
        <taxon>Deinococcaceae</taxon>
        <taxon>Deinococcus</taxon>
    </lineage>
</organism>
<keyword evidence="2" id="KW-1185">Reference proteome</keyword>
<evidence type="ECO:0000313" key="2">
    <source>
        <dbReference type="Proteomes" id="UP000644548"/>
    </source>
</evidence>
<gene>
    <name evidence="1" type="ORF">GCM10008960_33160</name>
</gene>
<name>A0ABQ2SA54_9DEIO</name>
<accession>A0ABQ2SA54</accession>
<reference evidence="2" key="1">
    <citation type="journal article" date="2019" name="Int. J. Syst. Evol. Microbiol.">
        <title>The Global Catalogue of Microorganisms (GCM) 10K type strain sequencing project: providing services to taxonomists for standard genome sequencing and annotation.</title>
        <authorList>
            <consortium name="The Broad Institute Genomics Platform"/>
            <consortium name="The Broad Institute Genome Sequencing Center for Infectious Disease"/>
            <person name="Wu L."/>
            <person name="Ma J."/>
        </authorList>
    </citation>
    <scope>NUCLEOTIDE SEQUENCE [LARGE SCALE GENOMIC DNA]</scope>
    <source>
        <strain evidence="2">JCM 31405</strain>
    </source>
</reference>
<evidence type="ECO:0000313" key="1">
    <source>
        <dbReference type="EMBL" id="GGS03928.1"/>
    </source>
</evidence>
<comment type="caution">
    <text evidence="1">The sequence shown here is derived from an EMBL/GenBank/DDBJ whole genome shotgun (WGS) entry which is preliminary data.</text>
</comment>
<proteinExistence type="predicted"/>